<dbReference type="EMBL" id="AYSA01000554">
    <property type="protein sequence ID" value="ESZ91011.1"/>
    <property type="molecule type" value="Genomic_DNA"/>
</dbReference>
<organism evidence="1 2">
    <name type="scientific">Sclerotinia borealis (strain F-4128)</name>
    <dbReference type="NCBI Taxonomy" id="1432307"/>
    <lineage>
        <taxon>Eukaryota</taxon>
        <taxon>Fungi</taxon>
        <taxon>Dikarya</taxon>
        <taxon>Ascomycota</taxon>
        <taxon>Pezizomycotina</taxon>
        <taxon>Leotiomycetes</taxon>
        <taxon>Helotiales</taxon>
        <taxon>Sclerotiniaceae</taxon>
        <taxon>Sclerotinia</taxon>
    </lineage>
</organism>
<reference evidence="1 2" key="1">
    <citation type="journal article" date="2014" name="Genome Announc.">
        <title>Draft genome sequence of Sclerotinia borealis, a psychrophilic plant pathogenic fungus.</title>
        <authorList>
            <person name="Mardanov A.V."/>
            <person name="Beletsky A.V."/>
            <person name="Kadnikov V.V."/>
            <person name="Ignatov A.N."/>
            <person name="Ravin N.V."/>
        </authorList>
    </citation>
    <scope>NUCLEOTIDE SEQUENCE [LARGE SCALE GENOMIC DNA]</scope>
    <source>
        <strain evidence="2">F-4157</strain>
    </source>
</reference>
<dbReference type="CDD" id="cd02440">
    <property type="entry name" value="AdoMet_MTases"/>
    <property type="match status" value="1"/>
</dbReference>
<sequence length="293" mass="33547">MTSTTEEEYPLDRSPLGSSRLYTQHFLWQRLIGHLLHPDIPIQENMKIADIACGTGIWLLDLAQQLSKSNTPAQLDGFDISTAQYPPSELLPPNLTLQTLDIFKPIPHAWRGQYDVIHIALLCLVIRDGDPRSVLDNLLTLLKPGGYIQWKEVDFSMMHITSYNPGISTCELSKLKQWIYEVPLKKYPDFDWIRHLSTIFHERDLTILSEQIVIPEAEITYAWNWMHMDGIQELITVHVNANANIAAGGSREREGERERELLELHRRAKEEVRGGACLVMALVNVVGRKDWFG</sequence>
<dbReference type="Proteomes" id="UP000019487">
    <property type="component" value="Unassembled WGS sequence"/>
</dbReference>
<dbReference type="STRING" id="1432307.W9C554"/>
<keyword evidence="2" id="KW-1185">Reference proteome</keyword>
<dbReference type="HOGENOM" id="CLU_010595_9_1_1"/>
<dbReference type="PANTHER" id="PTHR43591">
    <property type="entry name" value="METHYLTRANSFERASE"/>
    <property type="match status" value="1"/>
</dbReference>
<accession>W9C554</accession>
<dbReference type="Gene3D" id="3.40.50.150">
    <property type="entry name" value="Vaccinia Virus protein VP39"/>
    <property type="match status" value="1"/>
</dbReference>
<name>W9C554_SCLBF</name>
<evidence type="ECO:0000313" key="1">
    <source>
        <dbReference type="EMBL" id="ESZ91011.1"/>
    </source>
</evidence>
<evidence type="ECO:0008006" key="3">
    <source>
        <dbReference type="Google" id="ProtNLM"/>
    </source>
</evidence>
<dbReference type="PANTHER" id="PTHR43591:SF110">
    <property type="entry name" value="RHODANESE DOMAIN-CONTAINING PROTEIN"/>
    <property type="match status" value="1"/>
</dbReference>
<dbReference type="AlphaFoldDB" id="W9C554"/>
<comment type="caution">
    <text evidence="1">The sequence shown here is derived from an EMBL/GenBank/DDBJ whole genome shotgun (WGS) entry which is preliminary data.</text>
</comment>
<dbReference type="InterPro" id="IPR029063">
    <property type="entry name" value="SAM-dependent_MTases_sf"/>
</dbReference>
<dbReference type="Pfam" id="PF13489">
    <property type="entry name" value="Methyltransf_23"/>
    <property type="match status" value="1"/>
</dbReference>
<dbReference type="SUPFAM" id="SSF53335">
    <property type="entry name" value="S-adenosyl-L-methionine-dependent methyltransferases"/>
    <property type="match status" value="1"/>
</dbReference>
<dbReference type="OrthoDB" id="417697at2759"/>
<protein>
    <recommendedName>
        <fullName evidence="3">Methyltransferase domain-containing protein</fullName>
    </recommendedName>
</protein>
<evidence type="ECO:0000313" key="2">
    <source>
        <dbReference type="Proteomes" id="UP000019487"/>
    </source>
</evidence>
<proteinExistence type="predicted"/>
<gene>
    <name evidence="1" type="ORF">SBOR_8615</name>
</gene>